<evidence type="ECO:0000313" key="2">
    <source>
        <dbReference type="Proteomes" id="UP000887013"/>
    </source>
</evidence>
<dbReference type="Proteomes" id="UP000887013">
    <property type="component" value="Unassembled WGS sequence"/>
</dbReference>
<gene>
    <name evidence="1" type="primary">WH47_07713</name>
    <name evidence="1" type="ORF">NPIL_599601</name>
</gene>
<protein>
    <submittedName>
        <fullName evidence="1">SCAN domain-containing protein 3</fullName>
    </submittedName>
</protein>
<dbReference type="PANTHER" id="PTHR45913">
    <property type="entry name" value="EPM2A-INTERACTING PROTEIN 1"/>
    <property type="match status" value="1"/>
</dbReference>
<proteinExistence type="predicted"/>
<dbReference type="AlphaFoldDB" id="A0A8X6T914"/>
<keyword evidence="2" id="KW-1185">Reference proteome</keyword>
<name>A0A8X6T914_NEPPI</name>
<dbReference type="EMBL" id="BMAW01051885">
    <property type="protein sequence ID" value="GFS83063.1"/>
    <property type="molecule type" value="Genomic_DNA"/>
</dbReference>
<comment type="caution">
    <text evidence="1">The sequence shown here is derived from an EMBL/GenBank/DDBJ whole genome shotgun (WGS) entry which is preliminary data.</text>
</comment>
<dbReference type="OrthoDB" id="6427599at2759"/>
<reference evidence="1" key="1">
    <citation type="submission" date="2020-08" db="EMBL/GenBank/DDBJ databases">
        <title>Multicomponent nature underlies the extraordinary mechanical properties of spider dragline silk.</title>
        <authorList>
            <person name="Kono N."/>
            <person name="Nakamura H."/>
            <person name="Mori M."/>
            <person name="Yoshida Y."/>
            <person name="Ohtoshi R."/>
            <person name="Malay A.D."/>
            <person name="Moran D.A.P."/>
            <person name="Tomita M."/>
            <person name="Numata K."/>
            <person name="Arakawa K."/>
        </authorList>
    </citation>
    <scope>NUCLEOTIDE SEQUENCE</scope>
</reference>
<organism evidence="1 2">
    <name type="scientific">Nephila pilipes</name>
    <name type="common">Giant wood spider</name>
    <name type="synonym">Nephila maculata</name>
    <dbReference type="NCBI Taxonomy" id="299642"/>
    <lineage>
        <taxon>Eukaryota</taxon>
        <taxon>Metazoa</taxon>
        <taxon>Ecdysozoa</taxon>
        <taxon>Arthropoda</taxon>
        <taxon>Chelicerata</taxon>
        <taxon>Arachnida</taxon>
        <taxon>Araneae</taxon>
        <taxon>Araneomorphae</taxon>
        <taxon>Entelegynae</taxon>
        <taxon>Araneoidea</taxon>
        <taxon>Nephilidae</taxon>
        <taxon>Nephila</taxon>
    </lineage>
</organism>
<dbReference type="PANTHER" id="PTHR45913:SF19">
    <property type="entry name" value="LOW QUALITY PROTEIN: ZINC FINGER BED DOMAIN-CONTAINING PROTEIN 5-LIKE"/>
    <property type="match status" value="1"/>
</dbReference>
<evidence type="ECO:0000313" key="1">
    <source>
        <dbReference type="EMBL" id="GFS83063.1"/>
    </source>
</evidence>
<accession>A0A8X6T914</accession>
<sequence length="90" mass="10346">MQLSIVPLRLVIIFHKSFAKSEKSHTIGEHLTKSSISVFLKMVLGKDNKDIKDMPLSNSTVSRRIDEMSEDIEMQLVEKLKTRKFSVQLD</sequence>